<dbReference type="Gene3D" id="1.10.760.10">
    <property type="entry name" value="Cytochrome c-like domain"/>
    <property type="match status" value="1"/>
</dbReference>
<accession>A0A222GCB3</accession>
<feature type="signal peptide" evidence="7">
    <location>
        <begin position="1"/>
        <end position="17"/>
    </location>
</feature>
<evidence type="ECO:0000259" key="8">
    <source>
        <dbReference type="PROSITE" id="PS51007"/>
    </source>
</evidence>
<dbReference type="PANTHER" id="PTHR33751:SF9">
    <property type="entry name" value="CYTOCHROME C4"/>
    <property type="match status" value="1"/>
</dbReference>
<dbReference type="PANTHER" id="PTHR33751">
    <property type="entry name" value="CBB3-TYPE CYTOCHROME C OXIDASE SUBUNIT FIXP"/>
    <property type="match status" value="1"/>
</dbReference>
<sequence>MKITLLLALLVPTILYASDEASTMAEAESLKRAAQLSQQCLGCHGEFGIAPITTNPNLAGQNAEYLEYALKAYRSGERKGGMAFIMRANANGLSDQDIKDLALYFSAQAGRNSSTEH</sequence>
<dbReference type="GO" id="GO:0020037">
    <property type="term" value="F:heme binding"/>
    <property type="evidence" value="ECO:0007669"/>
    <property type="project" value="InterPro"/>
</dbReference>
<evidence type="ECO:0000256" key="7">
    <source>
        <dbReference type="SAM" id="SignalP"/>
    </source>
</evidence>
<keyword evidence="2 6" id="KW-0349">Heme</keyword>
<gene>
    <name evidence="9" type="ORF">B5D82_17685</name>
</gene>
<dbReference type="InterPro" id="IPR050597">
    <property type="entry name" value="Cytochrome_c_Oxidase_Subunit"/>
</dbReference>
<evidence type="ECO:0000256" key="3">
    <source>
        <dbReference type="ARBA" id="ARBA00022723"/>
    </source>
</evidence>
<dbReference type="InterPro" id="IPR036909">
    <property type="entry name" value="Cyt_c-like_dom_sf"/>
</dbReference>
<keyword evidence="10" id="KW-1185">Reference proteome</keyword>
<evidence type="ECO:0000256" key="4">
    <source>
        <dbReference type="ARBA" id="ARBA00022982"/>
    </source>
</evidence>
<evidence type="ECO:0000256" key="2">
    <source>
        <dbReference type="ARBA" id="ARBA00022617"/>
    </source>
</evidence>
<dbReference type="PROSITE" id="PS51007">
    <property type="entry name" value="CYTC"/>
    <property type="match status" value="1"/>
</dbReference>
<dbReference type="KEGG" id="cber:B5D82_17685"/>
<dbReference type="Pfam" id="PF00034">
    <property type="entry name" value="Cytochrom_C"/>
    <property type="match status" value="1"/>
</dbReference>
<proteinExistence type="predicted"/>
<keyword evidence="3 6" id="KW-0479">Metal-binding</keyword>
<dbReference type="SUPFAM" id="SSF46626">
    <property type="entry name" value="Cytochrome c"/>
    <property type="match status" value="1"/>
</dbReference>
<dbReference type="InterPro" id="IPR009056">
    <property type="entry name" value="Cyt_c-like_dom"/>
</dbReference>
<keyword evidence="1" id="KW-0813">Transport</keyword>
<dbReference type="GO" id="GO:0009055">
    <property type="term" value="F:electron transfer activity"/>
    <property type="evidence" value="ECO:0007669"/>
    <property type="project" value="InterPro"/>
</dbReference>
<evidence type="ECO:0000256" key="1">
    <source>
        <dbReference type="ARBA" id="ARBA00022448"/>
    </source>
</evidence>
<dbReference type="Proteomes" id="UP000202259">
    <property type="component" value="Chromosome"/>
</dbReference>
<dbReference type="OrthoDB" id="9796421at2"/>
<keyword evidence="4" id="KW-0249">Electron transport</keyword>
<evidence type="ECO:0000313" key="9">
    <source>
        <dbReference type="EMBL" id="ASP49441.1"/>
    </source>
</evidence>
<keyword evidence="7" id="KW-0732">Signal</keyword>
<dbReference type="EMBL" id="CP020465">
    <property type="protein sequence ID" value="ASP49441.1"/>
    <property type="molecule type" value="Genomic_DNA"/>
</dbReference>
<evidence type="ECO:0000256" key="5">
    <source>
        <dbReference type="ARBA" id="ARBA00023004"/>
    </source>
</evidence>
<organism evidence="9 10">
    <name type="scientific">Cognaticolwellia beringensis</name>
    <dbReference type="NCBI Taxonomy" id="1967665"/>
    <lineage>
        <taxon>Bacteria</taxon>
        <taxon>Pseudomonadati</taxon>
        <taxon>Pseudomonadota</taxon>
        <taxon>Gammaproteobacteria</taxon>
        <taxon>Alteromonadales</taxon>
        <taxon>Colwelliaceae</taxon>
        <taxon>Cognaticolwellia</taxon>
    </lineage>
</organism>
<keyword evidence="5 6" id="KW-0408">Iron</keyword>
<dbReference type="GO" id="GO:0046872">
    <property type="term" value="F:metal ion binding"/>
    <property type="evidence" value="ECO:0007669"/>
    <property type="project" value="UniProtKB-KW"/>
</dbReference>
<reference evidence="9 10" key="1">
    <citation type="submission" date="2017-08" db="EMBL/GenBank/DDBJ databases">
        <title>Complete genome of Colwellia sp. NB097-1, a psychrophile bacterium ioslated from Bering Sea.</title>
        <authorList>
            <person name="Chen X."/>
        </authorList>
    </citation>
    <scope>NUCLEOTIDE SEQUENCE [LARGE SCALE GENOMIC DNA]</scope>
    <source>
        <strain evidence="9 10">NB097-1</strain>
    </source>
</reference>
<dbReference type="RefSeq" id="WP_081153435.1">
    <property type="nucleotide sequence ID" value="NZ_CP020465.1"/>
</dbReference>
<feature type="domain" description="Cytochrome c" evidence="8">
    <location>
        <begin position="22"/>
        <end position="109"/>
    </location>
</feature>
<dbReference type="AlphaFoldDB" id="A0A222GCB3"/>
<name>A0A222GCB3_9GAMM</name>
<evidence type="ECO:0000313" key="10">
    <source>
        <dbReference type="Proteomes" id="UP000202259"/>
    </source>
</evidence>
<protein>
    <submittedName>
        <fullName evidence="9">Cytochrome</fullName>
    </submittedName>
</protein>
<evidence type="ECO:0000256" key="6">
    <source>
        <dbReference type="PROSITE-ProRule" id="PRU00433"/>
    </source>
</evidence>
<feature type="chain" id="PRO_5013370390" evidence="7">
    <location>
        <begin position="18"/>
        <end position="117"/>
    </location>
</feature>